<gene>
    <name evidence="2" type="ORF">D4L85_00290</name>
</gene>
<name>A0A385SDR6_9BACT</name>
<proteinExistence type="predicted"/>
<keyword evidence="1" id="KW-1133">Transmembrane helix</keyword>
<keyword evidence="3" id="KW-1185">Reference proteome</keyword>
<reference evidence="3" key="1">
    <citation type="submission" date="2018-09" db="EMBL/GenBank/DDBJ databases">
        <title>Chryseolinea sp. KIS68-18 isolated from soil.</title>
        <authorList>
            <person name="Weon H.-Y."/>
            <person name="Kwon S.-W."/>
            <person name="Lee S.A."/>
        </authorList>
    </citation>
    <scope>NUCLEOTIDE SEQUENCE [LARGE SCALE GENOMIC DNA]</scope>
    <source>
        <strain evidence="3">KIS68-18</strain>
    </source>
</reference>
<dbReference type="EMBL" id="CP032382">
    <property type="protein sequence ID" value="AYB29114.1"/>
    <property type="molecule type" value="Genomic_DNA"/>
</dbReference>
<keyword evidence="1" id="KW-0472">Membrane</keyword>
<evidence type="ECO:0000256" key="1">
    <source>
        <dbReference type="SAM" id="Phobius"/>
    </source>
</evidence>
<accession>A0A385SDR6</accession>
<dbReference type="AlphaFoldDB" id="A0A385SDR6"/>
<protein>
    <submittedName>
        <fullName evidence="2">Uncharacterized protein</fullName>
    </submittedName>
</protein>
<sequence length="122" mass="13713">MTPSQNPIKILFIASVLLLVYTITSLIINTNRAMEKTADFMSRKFSGVLVEVKGLRRGSSTLAIKQYQTGEIFEYELDIGKFIHENNIGARDSISKEAHSGVVTFYKADEHGVYAKCCELQY</sequence>
<dbReference type="KEGG" id="chk:D4L85_00290"/>
<dbReference type="Proteomes" id="UP000266183">
    <property type="component" value="Chromosome"/>
</dbReference>
<organism evidence="2 3">
    <name type="scientific">Chryseolinea soli</name>
    <dbReference type="NCBI Taxonomy" id="2321403"/>
    <lineage>
        <taxon>Bacteria</taxon>
        <taxon>Pseudomonadati</taxon>
        <taxon>Bacteroidota</taxon>
        <taxon>Cytophagia</taxon>
        <taxon>Cytophagales</taxon>
        <taxon>Fulvivirgaceae</taxon>
        <taxon>Chryseolinea</taxon>
    </lineage>
</organism>
<feature type="transmembrane region" description="Helical" evidence="1">
    <location>
        <begin position="6"/>
        <end position="28"/>
    </location>
</feature>
<evidence type="ECO:0000313" key="3">
    <source>
        <dbReference type="Proteomes" id="UP000266183"/>
    </source>
</evidence>
<evidence type="ECO:0000313" key="2">
    <source>
        <dbReference type="EMBL" id="AYB29114.1"/>
    </source>
</evidence>
<keyword evidence="1" id="KW-0812">Transmembrane</keyword>